<reference evidence="6 7" key="1">
    <citation type="submission" date="2022-07" db="EMBL/GenBank/DDBJ databases">
        <title>Genome Analysis of Selected Gammaproteobacteria from Nigerian Food snails.</title>
        <authorList>
            <person name="Okafor A.C."/>
        </authorList>
    </citation>
    <scope>NUCLEOTIDE SEQUENCE [LARGE SCALE GENOMIC DNA]</scope>
    <source>
        <strain evidence="6 7">Awg 2</strain>
    </source>
</reference>
<dbReference type="EMBL" id="JANEWF010000024">
    <property type="protein sequence ID" value="MDA8485151.1"/>
    <property type="molecule type" value="Genomic_DNA"/>
</dbReference>
<dbReference type="Pfam" id="PF01844">
    <property type="entry name" value="HNH"/>
    <property type="match status" value="1"/>
</dbReference>
<evidence type="ECO:0000313" key="6">
    <source>
        <dbReference type="EMBL" id="MDA8485151.1"/>
    </source>
</evidence>
<evidence type="ECO:0000256" key="4">
    <source>
        <dbReference type="ARBA" id="ARBA00040194"/>
    </source>
</evidence>
<evidence type="ECO:0000256" key="1">
    <source>
        <dbReference type="ARBA" id="ARBA00022722"/>
    </source>
</evidence>
<keyword evidence="7" id="KW-1185">Reference proteome</keyword>
<evidence type="ECO:0000259" key="5">
    <source>
        <dbReference type="SMART" id="SM00507"/>
    </source>
</evidence>
<keyword evidence="2" id="KW-0378">Hydrolase</keyword>
<feature type="domain" description="HNH nuclease" evidence="5">
    <location>
        <begin position="44"/>
        <end position="99"/>
    </location>
</feature>
<dbReference type="GO" id="GO:0004519">
    <property type="term" value="F:endonuclease activity"/>
    <property type="evidence" value="ECO:0007669"/>
    <property type="project" value="UniProtKB-KW"/>
</dbReference>
<evidence type="ECO:0000256" key="2">
    <source>
        <dbReference type="ARBA" id="ARBA00022801"/>
    </source>
</evidence>
<dbReference type="InterPro" id="IPR003615">
    <property type="entry name" value="HNH_nuc"/>
</dbReference>
<dbReference type="CDD" id="cd00085">
    <property type="entry name" value="HNHc"/>
    <property type="match status" value="1"/>
</dbReference>
<organism evidence="6 7">
    <name type="scientific">Metapseudomonas resinovorans</name>
    <name type="common">Pseudomonas resinovorans</name>
    <dbReference type="NCBI Taxonomy" id="53412"/>
    <lineage>
        <taxon>Bacteria</taxon>
        <taxon>Pseudomonadati</taxon>
        <taxon>Pseudomonadota</taxon>
        <taxon>Gammaproteobacteria</taxon>
        <taxon>Pseudomonadales</taxon>
        <taxon>Pseudomonadaceae</taxon>
        <taxon>Metapseudomonas</taxon>
    </lineage>
</organism>
<comment type="similarity">
    <text evidence="3">Belongs to the HNH nuclease family.</text>
</comment>
<keyword evidence="6" id="KW-0255">Endonuclease</keyword>
<dbReference type="InterPro" id="IPR002711">
    <property type="entry name" value="HNH"/>
</dbReference>
<dbReference type="PANTHER" id="PTHR41286:SF1">
    <property type="entry name" value="HNH NUCLEASE YAJD-RELATED"/>
    <property type="match status" value="1"/>
</dbReference>
<comment type="caution">
    <text evidence="6">The sequence shown here is derived from an EMBL/GenBank/DDBJ whole genome shotgun (WGS) entry which is preliminary data.</text>
</comment>
<dbReference type="Gene3D" id="1.10.30.50">
    <property type="match status" value="1"/>
</dbReference>
<evidence type="ECO:0000256" key="3">
    <source>
        <dbReference type="ARBA" id="ARBA00038412"/>
    </source>
</evidence>
<protein>
    <recommendedName>
        <fullName evidence="4">Putative HNH nuclease YajD</fullName>
    </recommendedName>
</protein>
<dbReference type="Proteomes" id="UP001211689">
    <property type="component" value="Unassembled WGS sequence"/>
</dbReference>
<sequence>MARLKTLKPRVAEAAGRQLTQVSADSWRQGKTTGERGYNYRWQKARATFLERHPLCRHCQQKGVVTVATDVDHIIPHRGNQQLFWDTSNWQPLCHSCHSVKTRAEEGGGAALL</sequence>
<dbReference type="SMART" id="SM00507">
    <property type="entry name" value="HNHc"/>
    <property type="match status" value="1"/>
</dbReference>
<name>A0ABT4Y8V4_METRE</name>
<evidence type="ECO:0000313" key="7">
    <source>
        <dbReference type="Proteomes" id="UP001211689"/>
    </source>
</evidence>
<gene>
    <name evidence="6" type="ORF">NNO07_18955</name>
</gene>
<accession>A0ABT4Y8V4</accession>
<dbReference type="PANTHER" id="PTHR41286">
    <property type="entry name" value="HNH NUCLEASE YAJD-RELATED"/>
    <property type="match status" value="1"/>
</dbReference>
<keyword evidence="1" id="KW-0540">Nuclease</keyword>
<dbReference type="RefSeq" id="WP_271471606.1">
    <property type="nucleotide sequence ID" value="NZ_JANEWF010000024.1"/>
</dbReference>
<proteinExistence type="inferred from homology"/>